<comment type="similarity">
    <text evidence="2 6">Belongs to the GMC oxidoreductase family.</text>
</comment>
<dbReference type="Gene3D" id="3.50.50.60">
    <property type="entry name" value="FAD/NAD(P)-binding domain"/>
    <property type="match status" value="1"/>
</dbReference>
<dbReference type="AlphaFoldDB" id="A0A348W8F2"/>
<accession>A0A348W8F2</accession>
<feature type="binding site" evidence="5">
    <location>
        <position position="224"/>
    </location>
    <ligand>
        <name>FAD</name>
        <dbReference type="ChEBI" id="CHEBI:57692"/>
    </ligand>
</feature>
<proteinExistence type="inferred from homology"/>
<dbReference type="PROSITE" id="PS00623">
    <property type="entry name" value="GMC_OXRED_1"/>
    <property type="match status" value="1"/>
</dbReference>
<gene>
    <name evidence="9" type="ORF">DCS45_02910</name>
</gene>
<sequence length="543" mass="59715">MGSAEMEFDYIVVGAGSAGAPLADRLSEDGTARVLVLEAGGHDLSPWIRMPIGYGKAFYDKRINWKFTTQPIEGLKGRQSYWPRGKVVGGSSAINAMVWARGHREDYDDWASQADAPEWRWDEVARVFRKIEDWQGEDSPVRGRGGKVSVERIEDRMHPICEQYLQGAQQAGIPFNSDYNGEDMEGVSIYQINTRKGFRASTHQCYLRGAAKRRNVALEKHAHVLRVVIEEGRATGVVYRQKGVERVARARREVILAAGAVMSPAILQHSGIGDGGHLASLGIELNHHAPRVGRHLQDHLGADNLYRATVPTLNQVLRPWLGRARVGLQYVMTRGGPLSLSVNQGGGFVRLREGTGRPDVQLYFSPVSYTRAPVGKRPLMAPDPFPGFLMGFNPCRPTSEGHLGITSPDPMAAPEIHPNYLSTDHDCALMVAGLKLVRRIAASKAMREVISAELFPGEALADDDALLDYARSTGWTVFHPSGTCRMGRDPDQAVVDTRLRVHGVRGLRVADASIFPIIPTANTNAPSIMVGERAAELIREDNR</sequence>
<dbReference type="GO" id="GO:0050660">
    <property type="term" value="F:flavin adenine dinucleotide binding"/>
    <property type="evidence" value="ECO:0007669"/>
    <property type="project" value="InterPro"/>
</dbReference>
<dbReference type="InterPro" id="IPR000172">
    <property type="entry name" value="GMC_OxRdtase_N"/>
</dbReference>
<dbReference type="InterPro" id="IPR036188">
    <property type="entry name" value="FAD/NAD-bd_sf"/>
</dbReference>
<dbReference type="Gene3D" id="3.30.560.10">
    <property type="entry name" value="Glucose Oxidase, domain 3"/>
    <property type="match status" value="1"/>
</dbReference>
<evidence type="ECO:0000256" key="4">
    <source>
        <dbReference type="ARBA" id="ARBA00022827"/>
    </source>
</evidence>
<evidence type="ECO:0000313" key="10">
    <source>
        <dbReference type="Proteomes" id="UP000264719"/>
    </source>
</evidence>
<dbReference type="PROSITE" id="PS00624">
    <property type="entry name" value="GMC_OXRED_2"/>
    <property type="match status" value="1"/>
</dbReference>
<evidence type="ECO:0000313" key="9">
    <source>
        <dbReference type="EMBL" id="HAR50814.1"/>
    </source>
</evidence>
<evidence type="ECO:0000256" key="2">
    <source>
        <dbReference type="ARBA" id="ARBA00010790"/>
    </source>
</evidence>
<feature type="domain" description="Glucose-methanol-choline oxidoreductase N-terminal" evidence="7">
    <location>
        <begin position="85"/>
        <end position="108"/>
    </location>
</feature>
<organism evidence="9 10">
    <name type="scientific">Roseovarius nubinhibens</name>
    <dbReference type="NCBI Taxonomy" id="314263"/>
    <lineage>
        <taxon>Bacteria</taxon>
        <taxon>Pseudomonadati</taxon>
        <taxon>Pseudomonadota</taxon>
        <taxon>Alphaproteobacteria</taxon>
        <taxon>Rhodobacterales</taxon>
        <taxon>Roseobacteraceae</taxon>
        <taxon>Roseovarius</taxon>
    </lineage>
</organism>
<feature type="binding site" evidence="5">
    <location>
        <position position="87"/>
    </location>
    <ligand>
        <name>FAD</name>
        <dbReference type="ChEBI" id="CHEBI:57692"/>
    </ligand>
</feature>
<feature type="domain" description="Glucose-methanol-choline oxidoreductase N-terminal" evidence="8">
    <location>
        <begin position="259"/>
        <end position="273"/>
    </location>
</feature>
<evidence type="ECO:0000256" key="5">
    <source>
        <dbReference type="PIRSR" id="PIRSR000137-2"/>
    </source>
</evidence>
<dbReference type="Pfam" id="PF05199">
    <property type="entry name" value="GMC_oxred_C"/>
    <property type="match status" value="1"/>
</dbReference>
<dbReference type="Pfam" id="PF00732">
    <property type="entry name" value="GMC_oxred_N"/>
    <property type="match status" value="1"/>
</dbReference>
<dbReference type="EMBL" id="DMVW01000030">
    <property type="protein sequence ID" value="HAR50814.1"/>
    <property type="molecule type" value="Genomic_DNA"/>
</dbReference>
<keyword evidence="3 6" id="KW-0285">Flavoprotein</keyword>
<comment type="caution">
    <text evidence="9">The sequence shown here is derived from an EMBL/GenBank/DDBJ whole genome shotgun (WGS) entry which is preliminary data.</text>
</comment>
<dbReference type="GO" id="GO:0016614">
    <property type="term" value="F:oxidoreductase activity, acting on CH-OH group of donors"/>
    <property type="evidence" value="ECO:0007669"/>
    <property type="project" value="InterPro"/>
</dbReference>
<evidence type="ECO:0000256" key="3">
    <source>
        <dbReference type="ARBA" id="ARBA00022630"/>
    </source>
</evidence>
<dbReference type="InterPro" id="IPR007867">
    <property type="entry name" value="GMC_OxRtase_C"/>
</dbReference>
<keyword evidence="4 5" id="KW-0274">FAD</keyword>
<comment type="cofactor">
    <cofactor evidence="1 5">
        <name>FAD</name>
        <dbReference type="ChEBI" id="CHEBI:57692"/>
    </cofactor>
</comment>
<evidence type="ECO:0000256" key="6">
    <source>
        <dbReference type="RuleBase" id="RU003968"/>
    </source>
</evidence>
<feature type="binding site" evidence="5">
    <location>
        <begin position="95"/>
        <end position="98"/>
    </location>
    <ligand>
        <name>FAD</name>
        <dbReference type="ChEBI" id="CHEBI:57692"/>
    </ligand>
</feature>
<evidence type="ECO:0000259" key="8">
    <source>
        <dbReference type="PROSITE" id="PS00624"/>
    </source>
</evidence>
<dbReference type="PANTHER" id="PTHR11552">
    <property type="entry name" value="GLUCOSE-METHANOL-CHOLINE GMC OXIDOREDUCTASE"/>
    <property type="match status" value="1"/>
</dbReference>
<dbReference type="SUPFAM" id="SSF51905">
    <property type="entry name" value="FAD/NAD(P)-binding domain"/>
    <property type="match status" value="1"/>
</dbReference>
<name>A0A348W8F2_9RHOB</name>
<evidence type="ECO:0000259" key="7">
    <source>
        <dbReference type="PROSITE" id="PS00623"/>
    </source>
</evidence>
<protein>
    <submittedName>
        <fullName evidence="9">Choline dehydrogenase</fullName>
    </submittedName>
</protein>
<dbReference type="PIRSF" id="PIRSF000137">
    <property type="entry name" value="Alcohol_oxidase"/>
    <property type="match status" value="1"/>
</dbReference>
<evidence type="ECO:0000256" key="1">
    <source>
        <dbReference type="ARBA" id="ARBA00001974"/>
    </source>
</evidence>
<reference evidence="9 10" key="1">
    <citation type="journal article" date="2018" name="Nat. Biotechnol.">
        <title>A standardized bacterial taxonomy based on genome phylogeny substantially revises the tree of life.</title>
        <authorList>
            <person name="Parks D.H."/>
            <person name="Chuvochina M."/>
            <person name="Waite D.W."/>
            <person name="Rinke C."/>
            <person name="Skarshewski A."/>
            <person name="Chaumeil P.A."/>
            <person name="Hugenholtz P."/>
        </authorList>
    </citation>
    <scope>NUCLEOTIDE SEQUENCE [LARGE SCALE GENOMIC DNA]</scope>
    <source>
        <strain evidence="9">UBA9169</strain>
    </source>
</reference>
<dbReference type="InterPro" id="IPR012132">
    <property type="entry name" value="GMC_OxRdtase"/>
</dbReference>
<dbReference type="SUPFAM" id="SSF54373">
    <property type="entry name" value="FAD-linked reductases, C-terminal domain"/>
    <property type="match status" value="1"/>
</dbReference>
<dbReference type="Proteomes" id="UP000264719">
    <property type="component" value="Unassembled WGS sequence"/>
</dbReference>
<dbReference type="PANTHER" id="PTHR11552:SF147">
    <property type="entry name" value="CHOLINE DEHYDROGENASE, MITOCHONDRIAL"/>
    <property type="match status" value="1"/>
</dbReference>